<evidence type="ECO:0000313" key="6">
    <source>
        <dbReference type="Proteomes" id="UP000229334"/>
    </source>
</evidence>
<accession>A0A2H0BKK3</accession>
<reference evidence="5 6" key="1">
    <citation type="submission" date="2017-09" db="EMBL/GenBank/DDBJ databases">
        <title>Depth-based differentiation of microbial function through sediment-hosted aquifers and enrichment of novel symbionts in the deep terrestrial subsurface.</title>
        <authorList>
            <person name="Probst A.J."/>
            <person name="Ladd B."/>
            <person name="Jarett J.K."/>
            <person name="Geller-Mcgrath D.E."/>
            <person name="Sieber C.M."/>
            <person name="Emerson J.B."/>
            <person name="Anantharaman K."/>
            <person name="Thomas B.C."/>
            <person name="Malmstrom R."/>
            <person name="Stieglmeier M."/>
            <person name="Klingl A."/>
            <person name="Woyke T."/>
            <person name="Ryan C.M."/>
            <person name="Banfield J.F."/>
        </authorList>
    </citation>
    <scope>NUCLEOTIDE SEQUENCE [LARGE SCALE GENOMIC DNA]</scope>
    <source>
        <strain evidence="5">CG22_combo_CG10-13_8_21_14_all_37_9</strain>
    </source>
</reference>
<dbReference type="PANTHER" id="PTHR47514:SF1">
    <property type="entry name" value="TRANSKETOLASE N-TERMINAL SECTION-RELATED"/>
    <property type="match status" value="1"/>
</dbReference>
<sequence>MSVIKNISPVGAGQEIKRLVLMMTHKSHTDHLGSALSISDILAALYFKVLKINPKNHLDPKRDRFILSKGHGASALYATLALRGFYPLKELERYRINKGRFHGHPCHEAAPGIEVSTGSLGHGLSIGAGIALALKQKNNPARVYVLLGDGECQEGSIWEAAMFCVSNKLNSVIPIIDVNGWQGFGSTQNIHPGNLAKRWRGFGWQVLTCDGHDVTALIKTLNQARRATKATVVLAKTISGKGAPLIEDQLRAHYYILKEDEYTETIKSYEK</sequence>
<evidence type="ECO:0000256" key="3">
    <source>
        <dbReference type="ARBA" id="ARBA00023052"/>
    </source>
</evidence>
<dbReference type="CDD" id="cd02012">
    <property type="entry name" value="TPP_TK"/>
    <property type="match status" value="1"/>
</dbReference>
<comment type="caution">
    <text evidence="5">The sequence shown here is derived from an EMBL/GenBank/DDBJ whole genome shotgun (WGS) entry which is preliminary data.</text>
</comment>
<comment type="similarity">
    <text evidence="2">Belongs to the transketolase family.</text>
</comment>
<evidence type="ECO:0000256" key="2">
    <source>
        <dbReference type="ARBA" id="ARBA00007131"/>
    </source>
</evidence>
<organism evidence="5 6">
    <name type="scientific">Candidatus Vogelbacteria bacterium CG22_combo_CG10-13_8_21_14_all_37_9</name>
    <dbReference type="NCBI Taxonomy" id="1975046"/>
    <lineage>
        <taxon>Bacteria</taxon>
        <taxon>Candidatus Vogeliibacteriota</taxon>
    </lineage>
</organism>
<dbReference type="InterPro" id="IPR005474">
    <property type="entry name" value="Transketolase_N"/>
</dbReference>
<dbReference type="SUPFAM" id="SSF52518">
    <property type="entry name" value="Thiamin diphosphate-binding fold (THDP-binding)"/>
    <property type="match status" value="1"/>
</dbReference>
<dbReference type="PANTHER" id="PTHR47514">
    <property type="entry name" value="TRANSKETOLASE N-TERMINAL SECTION-RELATED"/>
    <property type="match status" value="1"/>
</dbReference>
<gene>
    <name evidence="5" type="ORF">COX02_01815</name>
</gene>
<dbReference type="Gene3D" id="3.40.50.970">
    <property type="match status" value="1"/>
</dbReference>
<dbReference type="InterPro" id="IPR029061">
    <property type="entry name" value="THDP-binding"/>
</dbReference>
<proteinExistence type="inferred from homology"/>
<dbReference type="EMBL" id="PCSX01000028">
    <property type="protein sequence ID" value="PIP58161.1"/>
    <property type="molecule type" value="Genomic_DNA"/>
</dbReference>
<evidence type="ECO:0000259" key="4">
    <source>
        <dbReference type="Pfam" id="PF00456"/>
    </source>
</evidence>
<feature type="domain" description="Transketolase N-terminal" evidence="4">
    <location>
        <begin position="16"/>
        <end position="267"/>
    </location>
</feature>
<name>A0A2H0BKK3_9BACT</name>
<comment type="cofactor">
    <cofactor evidence="1">
        <name>thiamine diphosphate</name>
        <dbReference type="ChEBI" id="CHEBI:58937"/>
    </cofactor>
</comment>
<dbReference type="Proteomes" id="UP000229334">
    <property type="component" value="Unassembled WGS sequence"/>
</dbReference>
<evidence type="ECO:0000313" key="5">
    <source>
        <dbReference type="EMBL" id="PIP58161.1"/>
    </source>
</evidence>
<evidence type="ECO:0000256" key="1">
    <source>
        <dbReference type="ARBA" id="ARBA00001964"/>
    </source>
</evidence>
<dbReference type="AlphaFoldDB" id="A0A2H0BKK3"/>
<dbReference type="Pfam" id="PF00456">
    <property type="entry name" value="Transketolase_N"/>
    <property type="match status" value="1"/>
</dbReference>
<protein>
    <submittedName>
        <fullName evidence="5">Transketolase</fullName>
    </submittedName>
</protein>
<keyword evidence="3" id="KW-0786">Thiamine pyrophosphate</keyword>